<evidence type="ECO:0000313" key="3">
    <source>
        <dbReference type="Proteomes" id="UP000326570"/>
    </source>
</evidence>
<keyword evidence="3" id="KW-1185">Reference proteome</keyword>
<dbReference type="RefSeq" id="WP_150904922.1">
    <property type="nucleotide sequence ID" value="NZ_VTWT01000009.1"/>
</dbReference>
<name>A0A5N1IM37_9BACT</name>
<feature type="chain" id="PRO_5024947381" description="DUF5723 domain-containing protein" evidence="1">
    <location>
        <begin position="19"/>
        <end position="372"/>
    </location>
</feature>
<proteinExistence type="predicted"/>
<feature type="signal peptide" evidence="1">
    <location>
        <begin position="1"/>
        <end position="18"/>
    </location>
</feature>
<dbReference type="Proteomes" id="UP000326570">
    <property type="component" value="Unassembled WGS sequence"/>
</dbReference>
<comment type="caution">
    <text evidence="2">The sequence shown here is derived from an EMBL/GenBank/DDBJ whole genome shotgun (WGS) entry which is preliminary data.</text>
</comment>
<dbReference type="EMBL" id="VTWT01000009">
    <property type="protein sequence ID" value="KAA9327418.1"/>
    <property type="molecule type" value="Genomic_DNA"/>
</dbReference>
<organism evidence="2 3">
    <name type="scientific">Adhaeribacter soli</name>
    <dbReference type="NCBI Taxonomy" id="2607655"/>
    <lineage>
        <taxon>Bacteria</taxon>
        <taxon>Pseudomonadati</taxon>
        <taxon>Bacteroidota</taxon>
        <taxon>Cytophagia</taxon>
        <taxon>Cytophagales</taxon>
        <taxon>Hymenobacteraceae</taxon>
        <taxon>Adhaeribacter</taxon>
    </lineage>
</organism>
<keyword evidence="1" id="KW-0732">Signal</keyword>
<sequence>MKLFAAILLLFWSLLAQAQMQAFKLKPHQKQWEQGALTWNDFQGILPSNAIGSELNYQLVYSPGKVRFADSTFFIYQVYGFVDVNRSWVNDAVKTEGELKFNQAKFNLLEIHRRELQAELKSPIRSRDAHWAAGRTLMNLKNAMDQFQTAAENGRNATLVNAFLDSTGQVLQVTGKTTQPEFRTAGFGCGTHLGFGYRGLGGTLGRHFTNPLGWEYNLALAYQRSLLNLDLSLGFNQIDRQYLKRPQWEVGMQTSMLQAGVSYGFIAADKNKVRFTPFVGVAALGIQPRNQYLNGINNTSAFYAGLNIDFKFRKRIWLLPSAFNPKEIADYGLRARISVMPAKYDHTLKGTSICLTLAPYIFSRIVKSKKLY</sequence>
<accession>A0A5N1IM37</accession>
<gene>
    <name evidence="2" type="ORF">F0P94_16010</name>
</gene>
<evidence type="ECO:0000313" key="2">
    <source>
        <dbReference type="EMBL" id="KAA9327418.1"/>
    </source>
</evidence>
<evidence type="ECO:0000256" key="1">
    <source>
        <dbReference type="SAM" id="SignalP"/>
    </source>
</evidence>
<protein>
    <recommendedName>
        <fullName evidence="4">DUF5723 domain-containing protein</fullName>
    </recommendedName>
</protein>
<dbReference type="AlphaFoldDB" id="A0A5N1IM37"/>
<reference evidence="2 3" key="1">
    <citation type="submission" date="2019-09" db="EMBL/GenBank/DDBJ databases">
        <title>Genome sequence of Adhaeribacter sp. M2.</title>
        <authorList>
            <person name="Srinivasan S."/>
        </authorList>
    </citation>
    <scope>NUCLEOTIDE SEQUENCE [LARGE SCALE GENOMIC DNA]</scope>
    <source>
        <strain evidence="2 3">M2</strain>
    </source>
</reference>
<evidence type="ECO:0008006" key="4">
    <source>
        <dbReference type="Google" id="ProtNLM"/>
    </source>
</evidence>